<keyword evidence="2" id="KW-1185">Reference proteome</keyword>
<sequence length="64" mass="7685">MCIRKFKKKKKSSSNFQVNRNKVWSPNTTSQREFAQINIVLYSLATHLNELKTYIYNYLKLDKL</sequence>
<accession>A0A1A9VWJ8</accession>
<dbReference type="Proteomes" id="UP000078200">
    <property type="component" value="Unassembled WGS sequence"/>
</dbReference>
<dbReference type="EnsemblMetazoa" id="GAUT050031-RA">
    <property type="protein sequence ID" value="GAUT050031-PA"/>
    <property type="gene ID" value="GAUT050031"/>
</dbReference>
<evidence type="ECO:0000313" key="2">
    <source>
        <dbReference type="Proteomes" id="UP000078200"/>
    </source>
</evidence>
<dbReference type="VEuPathDB" id="VectorBase:GAUT050031"/>
<reference evidence="1" key="1">
    <citation type="submission" date="2020-05" db="UniProtKB">
        <authorList>
            <consortium name="EnsemblMetazoa"/>
        </authorList>
    </citation>
    <scope>IDENTIFICATION</scope>
    <source>
        <strain evidence="1">TTRI</strain>
    </source>
</reference>
<dbReference type="AlphaFoldDB" id="A0A1A9VWJ8"/>
<protein>
    <submittedName>
        <fullName evidence="1">Uncharacterized protein</fullName>
    </submittedName>
</protein>
<evidence type="ECO:0000313" key="1">
    <source>
        <dbReference type="EnsemblMetazoa" id="GAUT050031-PA"/>
    </source>
</evidence>
<organism evidence="1 2">
    <name type="scientific">Glossina austeni</name>
    <name type="common">Savannah tsetse fly</name>
    <dbReference type="NCBI Taxonomy" id="7395"/>
    <lineage>
        <taxon>Eukaryota</taxon>
        <taxon>Metazoa</taxon>
        <taxon>Ecdysozoa</taxon>
        <taxon>Arthropoda</taxon>
        <taxon>Hexapoda</taxon>
        <taxon>Insecta</taxon>
        <taxon>Pterygota</taxon>
        <taxon>Neoptera</taxon>
        <taxon>Endopterygota</taxon>
        <taxon>Diptera</taxon>
        <taxon>Brachycera</taxon>
        <taxon>Muscomorpha</taxon>
        <taxon>Hippoboscoidea</taxon>
        <taxon>Glossinidae</taxon>
        <taxon>Glossina</taxon>
    </lineage>
</organism>
<proteinExistence type="predicted"/>
<name>A0A1A9VWJ8_GLOAU</name>